<keyword evidence="3" id="KW-1185">Reference proteome</keyword>
<dbReference type="InterPro" id="IPR037053">
    <property type="entry name" value="Phage_tail_collar_dom_sf"/>
</dbReference>
<evidence type="ECO:0000313" key="3">
    <source>
        <dbReference type="Proteomes" id="UP000629603"/>
    </source>
</evidence>
<gene>
    <name evidence="2" type="ORF">EVB93_349</name>
</gene>
<feature type="region of interest" description="Disordered" evidence="1">
    <location>
        <begin position="201"/>
        <end position="236"/>
    </location>
</feature>
<dbReference type="SUPFAM" id="SSF88874">
    <property type="entry name" value="Receptor-binding domain of short tail fibre protein gp12"/>
    <property type="match status" value="1"/>
</dbReference>
<evidence type="ECO:0000256" key="1">
    <source>
        <dbReference type="SAM" id="MobiDB-lite"/>
    </source>
</evidence>
<dbReference type="Proteomes" id="UP000629603">
    <property type="component" value="Segment"/>
</dbReference>
<dbReference type="EMBL" id="MN988521">
    <property type="protein sequence ID" value="QIG71436.1"/>
    <property type="molecule type" value="Genomic_DNA"/>
</dbReference>
<organism evidence="2 3">
    <name type="scientific">Rhizobium phage RHph_TM30</name>
    <dbReference type="NCBI Taxonomy" id="2509764"/>
    <lineage>
        <taxon>Viruses</taxon>
        <taxon>Duplodnaviria</taxon>
        <taxon>Heunggongvirae</taxon>
        <taxon>Uroviricota</taxon>
        <taxon>Caudoviricetes</taxon>
        <taxon>Kleczkowskaviridae</taxon>
        <taxon>Cuauhnahuacvirus</taxon>
        <taxon>Cuauhnahuacvirus TM30</taxon>
    </lineage>
</organism>
<sequence>MTYLGNRPNLVARSDYSFTATEGQTVFSGVSNDGRILSIDPYNYDIFINGILILQSDIVFATPSTVTLIDGRNANDNVVIRSYGSTAITKSVSDLQASVGRRVGEIVTMFGSDTTPPPGCLLMNGAAVTSTYPELRAHLITIGRPLNGNGDPLLPDMGGYFMRGWTPGQTVDSGRVFGSTQQDAFQGHRFVVSNVSTTTGIVQAGSNDPNSYGSGSRSTGDPVTDGVNGTPRTASETRPTNITVTYWIKAYNAPVDIATINLTNLTNDVVNLQTTKGLKRNAVTTLSGTFIDWPNLPPAINRVTVLIPTLTLSANQTPILQLGISTGIVTTGYTGVITNLGASSMSSAVMNTLGLNFVSGTTVNAYASVTVVINRVTGSAGASTWMMTVDGTYQGSGNSRGNAQVTLPGELASLRLTTVSGTPTMTGNANVMWEF</sequence>
<protein>
    <submittedName>
        <fullName evidence="2">Tail collar domain-containing protein</fullName>
    </submittedName>
</protein>
<accession>A0A7S5UWH7</accession>
<feature type="compositionally biased region" description="Polar residues" evidence="1">
    <location>
        <begin position="201"/>
        <end position="221"/>
    </location>
</feature>
<proteinExistence type="predicted"/>
<name>A0A7S5UWH7_9CAUD</name>
<dbReference type="Gene3D" id="3.90.1340.10">
    <property type="entry name" value="Phage tail collar domain"/>
    <property type="match status" value="1"/>
</dbReference>
<reference evidence="2 3" key="1">
    <citation type="submission" date="2020-01" db="EMBL/GenBank/DDBJ databases">
        <title>Patterns of diversity and host range of bacteriophage communities associated with bean-nodulatin bacteria.</title>
        <authorList>
            <person name="Vann Cauwenberghe J."/>
            <person name="Santamaria R.I."/>
            <person name="Bustos P."/>
            <person name="Juarez S."/>
            <person name="Gonzalez V."/>
        </authorList>
    </citation>
    <scope>NUCLEOTIDE SEQUENCE [LARGE SCALE GENOMIC DNA]</scope>
</reference>
<evidence type="ECO:0000313" key="2">
    <source>
        <dbReference type="EMBL" id="QIG71436.1"/>
    </source>
</evidence>